<dbReference type="InterPro" id="IPR002173">
    <property type="entry name" value="Carboh/pur_kinase_PfkB_CS"/>
</dbReference>
<dbReference type="InterPro" id="IPR011611">
    <property type="entry name" value="PfkB_dom"/>
</dbReference>
<evidence type="ECO:0000313" key="4">
    <source>
        <dbReference type="EMBL" id="CAK9251967.1"/>
    </source>
</evidence>
<evidence type="ECO:0000313" key="5">
    <source>
        <dbReference type="Proteomes" id="UP001497444"/>
    </source>
</evidence>
<keyword evidence="1" id="KW-0808">Transferase</keyword>
<dbReference type="Gene3D" id="3.40.1190.20">
    <property type="match status" value="1"/>
</dbReference>
<proteinExistence type="predicted"/>
<dbReference type="SUPFAM" id="SSF53613">
    <property type="entry name" value="Ribokinase-like"/>
    <property type="match status" value="1"/>
</dbReference>
<dbReference type="PANTHER" id="PTHR47098">
    <property type="entry name" value="PROTEIN MAK32"/>
    <property type="match status" value="1"/>
</dbReference>
<protein>
    <recommendedName>
        <fullName evidence="3">Carbohydrate kinase PfkB domain-containing protein</fullName>
    </recommendedName>
</protein>
<organism evidence="4 5">
    <name type="scientific">Sphagnum jensenii</name>
    <dbReference type="NCBI Taxonomy" id="128206"/>
    <lineage>
        <taxon>Eukaryota</taxon>
        <taxon>Viridiplantae</taxon>
        <taxon>Streptophyta</taxon>
        <taxon>Embryophyta</taxon>
        <taxon>Bryophyta</taxon>
        <taxon>Sphagnophytina</taxon>
        <taxon>Sphagnopsida</taxon>
        <taxon>Sphagnales</taxon>
        <taxon>Sphagnaceae</taxon>
        <taxon>Sphagnum</taxon>
    </lineage>
</organism>
<sequence length="120" mass="13133">MGPSVLVIKRGPQGAYLVTERGLFIAPAFPVSRVVDPTGAGDSFSGAMMGYLSEARVDRSWAVERTAEWDQILRRAVLAGCVMASFTVEDFGFNRLKSLEIKDLVARQKQLLNMIALDPS</sequence>
<dbReference type="Proteomes" id="UP001497444">
    <property type="component" value="Unassembled WGS sequence"/>
</dbReference>
<comment type="caution">
    <text evidence="4">The sequence shown here is derived from an EMBL/GenBank/DDBJ whole genome shotgun (WGS) entry which is preliminary data.</text>
</comment>
<evidence type="ECO:0000256" key="1">
    <source>
        <dbReference type="ARBA" id="ARBA00022679"/>
    </source>
</evidence>
<dbReference type="Pfam" id="PF00294">
    <property type="entry name" value="PfkB"/>
    <property type="match status" value="1"/>
</dbReference>
<dbReference type="EMBL" id="CAXAQS010000536">
    <property type="protein sequence ID" value="CAK9251967.1"/>
    <property type="molecule type" value="Genomic_DNA"/>
</dbReference>
<evidence type="ECO:0000259" key="3">
    <source>
        <dbReference type="Pfam" id="PF00294"/>
    </source>
</evidence>
<accession>A0ABP0VEN8</accession>
<gene>
    <name evidence="4" type="ORF">CSSPJE1EN1_LOCUS27345</name>
</gene>
<evidence type="ECO:0000256" key="2">
    <source>
        <dbReference type="ARBA" id="ARBA00022777"/>
    </source>
</evidence>
<keyword evidence="2" id="KW-0418">Kinase</keyword>
<feature type="domain" description="Carbohydrate kinase PfkB" evidence="3">
    <location>
        <begin position="2"/>
        <end position="92"/>
    </location>
</feature>
<keyword evidence="5" id="KW-1185">Reference proteome</keyword>
<dbReference type="PROSITE" id="PS00584">
    <property type="entry name" value="PFKB_KINASES_2"/>
    <property type="match status" value="1"/>
</dbReference>
<name>A0ABP0VEN8_9BRYO</name>
<dbReference type="PANTHER" id="PTHR47098:SF2">
    <property type="entry name" value="PROTEIN MAK32"/>
    <property type="match status" value="1"/>
</dbReference>
<dbReference type="InterPro" id="IPR029056">
    <property type="entry name" value="Ribokinase-like"/>
</dbReference>
<reference evidence="4" key="1">
    <citation type="submission" date="2024-02" db="EMBL/GenBank/DDBJ databases">
        <authorList>
            <consortium name="ELIXIR-Norway"/>
            <consortium name="Elixir Norway"/>
        </authorList>
    </citation>
    <scope>NUCLEOTIDE SEQUENCE</scope>
</reference>